<evidence type="ECO:0000256" key="1">
    <source>
        <dbReference type="SAM" id="MobiDB-lite"/>
    </source>
</evidence>
<proteinExistence type="predicted"/>
<feature type="compositionally biased region" description="Low complexity" evidence="1">
    <location>
        <begin position="55"/>
        <end position="72"/>
    </location>
</feature>
<organism evidence="2 3">
    <name type="scientific">Pleurodeles waltl</name>
    <name type="common">Iberian ribbed newt</name>
    <dbReference type="NCBI Taxonomy" id="8319"/>
    <lineage>
        <taxon>Eukaryota</taxon>
        <taxon>Metazoa</taxon>
        <taxon>Chordata</taxon>
        <taxon>Craniata</taxon>
        <taxon>Vertebrata</taxon>
        <taxon>Euteleostomi</taxon>
        <taxon>Amphibia</taxon>
        <taxon>Batrachia</taxon>
        <taxon>Caudata</taxon>
        <taxon>Salamandroidea</taxon>
        <taxon>Salamandridae</taxon>
        <taxon>Pleurodelinae</taxon>
        <taxon>Pleurodeles</taxon>
    </lineage>
</organism>
<sequence>MCLAAPCAPQGPVPQRQHRFRRWGAGNHSTAEQSPGCESSRTPMPHGSPWCLSISAPSARGPGAGRPTAPAANSPRAST</sequence>
<evidence type="ECO:0000313" key="2">
    <source>
        <dbReference type="EMBL" id="KAJ1087762.1"/>
    </source>
</evidence>
<name>A0AAV7L899_PLEWA</name>
<dbReference type="AlphaFoldDB" id="A0AAV7L899"/>
<feature type="region of interest" description="Disordered" evidence="1">
    <location>
        <begin position="1"/>
        <end position="79"/>
    </location>
</feature>
<gene>
    <name evidence="2" type="ORF">NDU88_000925</name>
</gene>
<protein>
    <submittedName>
        <fullName evidence="2">Uncharacterized protein</fullName>
    </submittedName>
</protein>
<reference evidence="2" key="1">
    <citation type="journal article" date="2022" name="bioRxiv">
        <title>Sequencing and chromosome-scale assembly of the giantPleurodeles waltlgenome.</title>
        <authorList>
            <person name="Brown T."/>
            <person name="Elewa A."/>
            <person name="Iarovenko S."/>
            <person name="Subramanian E."/>
            <person name="Araus A.J."/>
            <person name="Petzold A."/>
            <person name="Susuki M."/>
            <person name="Suzuki K.-i.T."/>
            <person name="Hayashi T."/>
            <person name="Toyoda A."/>
            <person name="Oliveira C."/>
            <person name="Osipova E."/>
            <person name="Leigh N.D."/>
            <person name="Simon A."/>
            <person name="Yun M.H."/>
        </authorList>
    </citation>
    <scope>NUCLEOTIDE SEQUENCE</scope>
    <source>
        <strain evidence="2">20211129_DDA</strain>
        <tissue evidence="2">Liver</tissue>
    </source>
</reference>
<dbReference type="Proteomes" id="UP001066276">
    <property type="component" value="Chromosome 11"/>
</dbReference>
<keyword evidence="3" id="KW-1185">Reference proteome</keyword>
<feature type="compositionally biased region" description="Polar residues" evidence="1">
    <location>
        <begin position="27"/>
        <end position="42"/>
    </location>
</feature>
<evidence type="ECO:0000313" key="3">
    <source>
        <dbReference type="Proteomes" id="UP001066276"/>
    </source>
</evidence>
<comment type="caution">
    <text evidence="2">The sequence shown here is derived from an EMBL/GenBank/DDBJ whole genome shotgun (WGS) entry which is preliminary data.</text>
</comment>
<accession>A0AAV7L899</accession>
<dbReference type="EMBL" id="JANPWB010000015">
    <property type="protein sequence ID" value="KAJ1087762.1"/>
    <property type="molecule type" value="Genomic_DNA"/>
</dbReference>